<feature type="compositionally biased region" description="Basic and acidic residues" evidence="2">
    <location>
        <begin position="306"/>
        <end position="321"/>
    </location>
</feature>
<proteinExistence type="predicted"/>
<evidence type="ECO:0000256" key="1">
    <source>
        <dbReference type="SAM" id="Coils"/>
    </source>
</evidence>
<reference evidence="3 4" key="1">
    <citation type="submission" date="2019-09" db="EMBL/GenBank/DDBJ databases">
        <title>Draft genome of the ectomycorrhizal ascomycete Sphaerosporella brunnea.</title>
        <authorList>
            <consortium name="DOE Joint Genome Institute"/>
            <person name="Benucci G.M."/>
            <person name="Marozzi G."/>
            <person name="Antonielli L."/>
            <person name="Sanchez S."/>
            <person name="Marco P."/>
            <person name="Wang X."/>
            <person name="Falini L.B."/>
            <person name="Barry K."/>
            <person name="Haridas S."/>
            <person name="Lipzen A."/>
            <person name="Labutti K."/>
            <person name="Grigoriev I.V."/>
            <person name="Murat C."/>
            <person name="Martin F."/>
            <person name="Albertini E."/>
            <person name="Donnini D."/>
            <person name="Bonito G."/>
        </authorList>
    </citation>
    <scope>NUCLEOTIDE SEQUENCE [LARGE SCALE GENOMIC DNA]</scope>
    <source>
        <strain evidence="3 4">Sb_GMNB300</strain>
    </source>
</reference>
<evidence type="ECO:0000256" key="2">
    <source>
        <dbReference type="SAM" id="MobiDB-lite"/>
    </source>
</evidence>
<feature type="region of interest" description="Disordered" evidence="2">
    <location>
        <begin position="283"/>
        <end position="338"/>
    </location>
</feature>
<sequence length="338" mass="36257">MTPIMLSRIGCEQTARRQLRKAPTGGSLPAIETKTITTDAWFNKAIELAVKLGVDTVDIEQPALHSLHILLKKKVDETLTVQQKQINAAAKKLAAQMGLAAANTRVDAADQEMDVAEIRPEGAILEASAAHTLVDAPDQVMAAAELRTEGATLEALAGQTRSVAADHGTQLIKHRTDGARREGDTGDLRYKAAKAEEEIVALRRHAAKKEDEAASIRFQREKQEEELVAVRFEREKVRLAKETLLLEQAAAGGSGRSSSAVSSAAASCRPGWVPPFAGPGYESRAGHRLARSVTAPGRSTGQDRGAAAHDAVRPQHSRLEALRISGDPMSNPVRNSSR</sequence>
<dbReference type="AlphaFoldDB" id="A0A5J5F6H8"/>
<gene>
    <name evidence="3" type="ORF">FN846DRAFT_903698</name>
</gene>
<name>A0A5J5F6H8_9PEZI</name>
<organism evidence="3 4">
    <name type="scientific">Sphaerosporella brunnea</name>
    <dbReference type="NCBI Taxonomy" id="1250544"/>
    <lineage>
        <taxon>Eukaryota</taxon>
        <taxon>Fungi</taxon>
        <taxon>Dikarya</taxon>
        <taxon>Ascomycota</taxon>
        <taxon>Pezizomycotina</taxon>
        <taxon>Pezizomycetes</taxon>
        <taxon>Pezizales</taxon>
        <taxon>Pyronemataceae</taxon>
        <taxon>Sphaerosporella</taxon>
    </lineage>
</organism>
<keyword evidence="1" id="KW-0175">Coiled coil</keyword>
<keyword evidence="4" id="KW-1185">Reference proteome</keyword>
<feature type="coiled-coil region" evidence="1">
    <location>
        <begin position="192"/>
        <end position="226"/>
    </location>
</feature>
<comment type="caution">
    <text evidence="3">The sequence shown here is derived from an EMBL/GenBank/DDBJ whole genome shotgun (WGS) entry which is preliminary data.</text>
</comment>
<protein>
    <submittedName>
        <fullName evidence="3">Uncharacterized protein</fullName>
    </submittedName>
</protein>
<dbReference type="InParanoid" id="A0A5J5F6H8"/>
<evidence type="ECO:0000313" key="3">
    <source>
        <dbReference type="EMBL" id="KAA8912196.1"/>
    </source>
</evidence>
<accession>A0A5J5F6H8</accession>
<dbReference type="EMBL" id="VXIS01000026">
    <property type="protein sequence ID" value="KAA8912196.1"/>
    <property type="molecule type" value="Genomic_DNA"/>
</dbReference>
<dbReference type="Proteomes" id="UP000326924">
    <property type="component" value="Unassembled WGS sequence"/>
</dbReference>
<evidence type="ECO:0000313" key="4">
    <source>
        <dbReference type="Proteomes" id="UP000326924"/>
    </source>
</evidence>